<sequence>MMGPSELAYRKTSIEGASGFGLLIALYDTLAGNLRRGAEAERRGDIETRCRELNHAFLVIGFLKDRIDRGDDGELSQKLISFYASLRRKLILAQAKRSPKMLDDMMAEILKIRETWQAVERRAATPPETPAWGEQQSHPAGSPAQEPRTASSWSA</sequence>
<dbReference type="GO" id="GO:0044780">
    <property type="term" value="P:bacterial-type flagellum assembly"/>
    <property type="evidence" value="ECO:0007669"/>
    <property type="project" value="InterPro"/>
</dbReference>
<evidence type="ECO:0000256" key="2">
    <source>
        <dbReference type="ARBA" id="ARBA00008787"/>
    </source>
</evidence>
<keyword evidence="7" id="KW-0969">Cilium</keyword>
<dbReference type="PANTHER" id="PTHR34773:SF1">
    <property type="entry name" value="FLAGELLAR SECRETION CHAPERONE FLIS"/>
    <property type="match status" value="1"/>
</dbReference>
<reference evidence="7 8" key="1">
    <citation type="submission" date="2020-08" db="EMBL/GenBank/DDBJ databases">
        <title>Genomic Encyclopedia of Type Strains, Phase IV (KMG-IV): sequencing the most valuable type-strain genomes for metagenomic binning, comparative biology and taxonomic classification.</title>
        <authorList>
            <person name="Goeker M."/>
        </authorList>
    </citation>
    <scope>NUCLEOTIDE SEQUENCE [LARGE SCALE GENOMIC DNA]</scope>
    <source>
        <strain evidence="7 8">DSM 103733</strain>
    </source>
</reference>
<dbReference type="AlphaFoldDB" id="A0A841JZ92"/>
<accession>A0A841JZ92</accession>
<comment type="similarity">
    <text evidence="2">Belongs to the FliS family.</text>
</comment>
<dbReference type="Gene3D" id="1.20.120.340">
    <property type="entry name" value="Flagellar protein FliS"/>
    <property type="match status" value="1"/>
</dbReference>
<dbReference type="EMBL" id="JACHEK010000005">
    <property type="protein sequence ID" value="MBB6145029.1"/>
    <property type="molecule type" value="Genomic_DNA"/>
</dbReference>
<dbReference type="Proteomes" id="UP000538666">
    <property type="component" value="Unassembled WGS sequence"/>
</dbReference>
<keyword evidence="7" id="KW-0282">Flagellum</keyword>
<evidence type="ECO:0000313" key="7">
    <source>
        <dbReference type="EMBL" id="MBB6145029.1"/>
    </source>
</evidence>
<keyword evidence="5" id="KW-0143">Chaperone</keyword>
<evidence type="ECO:0000256" key="3">
    <source>
        <dbReference type="ARBA" id="ARBA00022490"/>
    </source>
</evidence>
<dbReference type="GO" id="GO:0071973">
    <property type="term" value="P:bacterial-type flagellum-dependent cell motility"/>
    <property type="evidence" value="ECO:0007669"/>
    <property type="project" value="TreeGrafter"/>
</dbReference>
<organism evidence="7 8">
    <name type="scientific">Silvibacterium bohemicum</name>
    <dbReference type="NCBI Taxonomy" id="1577686"/>
    <lineage>
        <taxon>Bacteria</taxon>
        <taxon>Pseudomonadati</taxon>
        <taxon>Acidobacteriota</taxon>
        <taxon>Terriglobia</taxon>
        <taxon>Terriglobales</taxon>
        <taxon>Acidobacteriaceae</taxon>
        <taxon>Silvibacterium</taxon>
    </lineage>
</organism>
<evidence type="ECO:0000256" key="1">
    <source>
        <dbReference type="ARBA" id="ARBA00004514"/>
    </source>
</evidence>
<keyword evidence="4" id="KW-1005">Bacterial flagellum biogenesis</keyword>
<comment type="caution">
    <text evidence="7">The sequence shown here is derived from an EMBL/GenBank/DDBJ whole genome shotgun (WGS) entry which is preliminary data.</text>
</comment>
<evidence type="ECO:0000313" key="8">
    <source>
        <dbReference type="Proteomes" id="UP000538666"/>
    </source>
</evidence>
<evidence type="ECO:0000256" key="6">
    <source>
        <dbReference type="SAM" id="MobiDB-lite"/>
    </source>
</evidence>
<dbReference type="OrthoDB" id="123257at2"/>
<dbReference type="InterPro" id="IPR036584">
    <property type="entry name" value="FliS_sf"/>
</dbReference>
<name>A0A841JZ92_9BACT</name>
<keyword evidence="8" id="KW-1185">Reference proteome</keyword>
<keyword evidence="7" id="KW-0966">Cell projection</keyword>
<gene>
    <name evidence="7" type="ORF">HNQ77_002985</name>
</gene>
<dbReference type="SUPFAM" id="SSF101116">
    <property type="entry name" value="Flagellar export chaperone FliS"/>
    <property type="match status" value="1"/>
</dbReference>
<evidence type="ECO:0000256" key="5">
    <source>
        <dbReference type="ARBA" id="ARBA00023186"/>
    </source>
</evidence>
<comment type="subcellular location">
    <subcellularLocation>
        <location evidence="1">Cytoplasm</location>
        <location evidence="1">Cytosol</location>
    </subcellularLocation>
</comment>
<proteinExistence type="inferred from homology"/>
<dbReference type="RefSeq" id="WP_082125479.1">
    <property type="nucleotide sequence ID" value="NZ_JACHEK010000005.1"/>
</dbReference>
<feature type="region of interest" description="Disordered" evidence="6">
    <location>
        <begin position="120"/>
        <end position="155"/>
    </location>
</feature>
<keyword evidence="3" id="KW-0963">Cytoplasm</keyword>
<dbReference type="GO" id="GO:0005829">
    <property type="term" value="C:cytosol"/>
    <property type="evidence" value="ECO:0007669"/>
    <property type="project" value="UniProtKB-SubCell"/>
</dbReference>
<dbReference type="InterPro" id="IPR003713">
    <property type="entry name" value="FliS"/>
</dbReference>
<dbReference type="CDD" id="cd16098">
    <property type="entry name" value="FliS"/>
    <property type="match status" value="1"/>
</dbReference>
<evidence type="ECO:0000256" key="4">
    <source>
        <dbReference type="ARBA" id="ARBA00022795"/>
    </source>
</evidence>
<protein>
    <submittedName>
        <fullName evidence="7">Flagellar biosynthetic protein FliS</fullName>
    </submittedName>
</protein>
<dbReference type="PANTHER" id="PTHR34773">
    <property type="entry name" value="FLAGELLAR SECRETION CHAPERONE FLIS"/>
    <property type="match status" value="1"/>
</dbReference>
<dbReference type="Pfam" id="PF02561">
    <property type="entry name" value="FliS"/>
    <property type="match status" value="1"/>
</dbReference>